<dbReference type="GO" id="GO:0008115">
    <property type="term" value="F:sarcosine oxidase activity"/>
    <property type="evidence" value="ECO:0007669"/>
    <property type="project" value="TreeGrafter"/>
</dbReference>
<evidence type="ECO:0000313" key="8">
    <source>
        <dbReference type="Proteomes" id="UP000580250"/>
    </source>
</evidence>
<dbReference type="SUPFAM" id="SSF54373">
    <property type="entry name" value="FAD-linked reductases, C-terminal domain"/>
    <property type="match status" value="1"/>
</dbReference>
<dbReference type="Proteomes" id="UP000580250">
    <property type="component" value="Unassembled WGS sequence"/>
</dbReference>
<dbReference type="InterPro" id="IPR045170">
    <property type="entry name" value="MTOX"/>
</dbReference>
<evidence type="ECO:0000259" key="6">
    <source>
        <dbReference type="Pfam" id="PF01266"/>
    </source>
</evidence>
<name>A0A6V7VH37_MELEN</name>
<keyword evidence="3" id="KW-0285">Flavoprotein</keyword>
<feature type="domain" description="FAD dependent oxidoreductase" evidence="6">
    <location>
        <begin position="8"/>
        <end position="377"/>
    </location>
</feature>
<keyword evidence="5" id="KW-0560">Oxidoreductase</keyword>
<dbReference type="AlphaFoldDB" id="A0A6V7VH37"/>
<dbReference type="PANTHER" id="PTHR10961:SF46">
    <property type="entry name" value="PEROXISOMAL SARCOSINE OXIDASE"/>
    <property type="match status" value="1"/>
</dbReference>
<gene>
    <name evidence="7" type="ORF">MENT_LOCUS25887</name>
</gene>
<keyword evidence="4" id="KW-0274">FAD</keyword>
<dbReference type="Gene3D" id="3.30.9.10">
    <property type="entry name" value="D-Amino Acid Oxidase, subunit A, domain 2"/>
    <property type="match status" value="1"/>
</dbReference>
<sequence>MSKPQTFDTIVIGAGIIGSGCAYKIAKSGQKTLLLEQFSLGHAHGSSHGASRIIRCTHGEPHILPFALDAFKEWEELEKIDRNAGKALIIKNGVLTIDCDWKRTLEKSDILRSFNVPHEILYGGSIIQRRFPQFVNFDKNYSAIYEPGGGALLANNCLEAVQRQFQALGSLATLKDNEKVLSIVPIPQKENGFSLLEVATNKGTCYYANNVVVATGGWLPNLLPNIPVLPHRVGVCFWKVLSRPELFKPENGTAPSFVIIEENGQIYYSLPCIDYPNAIKLALHGWDLPITNMDDHIFGDKTKISDWTGISSFISKHFPDLDSSSPMFKCACVYNLTEDENFIVDRHPKIPNLFIAGGFSGTGFKHALTIGKIISNWINGKNVDFDMEKFKIDRKTNVLMKARI</sequence>
<protein>
    <recommendedName>
        <fullName evidence="6">FAD dependent oxidoreductase domain-containing protein</fullName>
    </recommendedName>
</protein>
<dbReference type="GO" id="GO:0050660">
    <property type="term" value="F:flavin adenine dinucleotide binding"/>
    <property type="evidence" value="ECO:0007669"/>
    <property type="project" value="InterPro"/>
</dbReference>
<organism evidence="7 8">
    <name type="scientific">Meloidogyne enterolobii</name>
    <name type="common">Root-knot nematode worm</name>
    <name type="synonym">Meloidogyne mayaguensis</name>
    <dbReference type="NCBI Taxonomy" id="390850"/>
    <lineage>
        <taxon>Eukaryota</taxon>
        <taxon>Metazoa</taxon>
        <taxon>Ecdysozoa</taxon>
        <taxon>Nematoda</taxon>
        <taxon>Chromadorea</taxon>
        <taxon>Rhabditida</taxon>
        <taxon>Tylenchina</taxon>
        <taxon>Tylenchomorpha</taxon>
        <taxon>Tylenchoidea</taxon>
        <taxon>Meloidogynidae</taxon>
        <taxon>Meloidogyninae</taxon>
        <taxon>Meloidogyne</taxon>
    </lineage>
</organism>
<comment type="similarity">
    <text evidence="2">Belongs to the MSOX/MTOX family.</text>
</comment>
<evidence type="ECO:0000256" key="1">
    <source>
        <dbReference type="ARBA" id="ARBA00001974"/>
    </source>
</evidence>
<accession>A0A6V7VH37</accession>
<evidence type="ECO:0000313" key="7">
    <source>
        <dbReference type="EMBL" id="CAD2174237.1"/>
    </source>
</evidence>
<dbReference type="PANTHER" id="PTHR10961">
    <property type="entry name" value="PEROXISOMAL SARCOSINE OXIDASE"/>
    <property type="match status" value="1"/>
</dbReference>
<dbReference type="Pfam" id="PF01266">
    <property type="entry name" value="DAO"/>
    <property type="match status" value="1"/>
</dbReference>
<evidence type="ECO:0000256" key="3">
    <source>
        <dbReference type="ARBA" id="ARBA00022630"/>
    </source>
</evidence>
<evidence type="ECO:0000256" key="2">
    <source>
        <dbReference type="ARBA" id="ARBA00010989"/>
    </source>
</evidence>
<dbReference type="GO" id="GO:0033514">
    <property type="term" value="P:L-lysine catabolic process to acetyl-CoA via L-pipecolate"/>
    <property type="evidence" value="ECO:0007669"/>
    <property type="project" value="TreeGrafter"/>
</dbReference>
<evidence type="ECO:0000256" key="4">
    <source>
        <dbReference type="ARBA" id="ARBA00022827"/>
    </source>
</evidence>
<dbReference type="EMBL" id="CAJEWN010000231">
    <property type="protein sequence ID" value="CAD2174237.1"/>
    <property type="molecule type" value="Genomic_DNA"/>
</dbReference>
<comment type="cofactor">
    <cofactor evidence="1">
        <name>FAD</name>
        <dbReference type="ChEBI" id="CHEBI:57692"/>
    </cofactor>
</comment>
<dbReference type="GO" id="GO:0005777">
    <property type="term" value="C:peroxisome"/>
    <property type="evidence" value="ECO:0007669"/>
    <property type="project" value="TreeGrafter"/>
</dbReference>
<dbReference type="InterPro" id="IPR036188">
    <property type="entry name" value="FAD/NAD-bd_sf"/>
</dbReference>
<dbReference type="OrthoDB" id="424974at2759"/>
<comment type="caution">
    <text evidence="7">The sequence shown here is derived from an EMBL/GenBank/DDBJ whole genome shotgun (WGS) entry which is preliminary data.</text>
</comment>
<dbReference type="SUPFAM" id="SSF51905">
    <property type="entry name" value="FAD/NAD(P)-binding domain"/>
    <property type="match status" value="1"/>
</dbReference>
<dbReference type="GO" id="GO:0050031">
    <property type="term" value="F:L-pipecolate oxidase activity"/>
    <property type="evidence" value="ECO:0007669"/>
    <property type="project" value="TreeGrafter"/>
</dbReference>
<dbReference type="Gene3D" id="3.50.50.60">
    <property type="entry name" value="FAD/NAD(P)-binding domain"/>
    <property type="match status" value="1"/>
</dbReference>
<proteinExistence type="inferred from homology"/>
<dbReference type="InterPro" id="IPR006076">
    <property type="entry name" value="FAD-dep_OxRdtase"/>
</dbReference>
<dbReference type="PROSITE" id="PS51257">
    <property type="entry name" value="PROKAR_LIPOPROTEIN"/>
    <property type="match status" value="1"/>
</dbReference>
<evidence type="ECO:0000256" key="5">
    <source>
        <dbReference type="ARBA" id="ARBA00023002"/>
    </source>
</evidence>
<reference evidence="7 8" key="1">
    <citation type="submission" date="2020-08" db="EMBL/GenBank/DDBJ databases">
        <authorList>
            <person name="Koutsovoulos G."/>
            <person name="Danchin GJ E."/>
        </authorList>
    </citation>
    <scope>NUCLEOTIDE SEQUENCE [LARGE SCALE GENOMIC DNA]</scope>
</reference>